<name>N1JD61_BLUG1</name>
<dbReference type="OrthoDB" id="414540at2759"/>
<dbReference type="CDD" id="cd01283">
    <property type="entry name" value="cytidine_deaminase"/>
    <property type="match status" value="1"/>
</dbReference>
<organism evidence="3 4">
    <name type="scientific">Blumeria graminis f. sp. hordei (strain DH14)</name>
    <name type="common">Barley powdery mildew</name>
    <name type="synonym">Oidium monilioides f. sp. hordei</name>
    <dbReference type="NCBI Taxonomy" id="546991"/>
    <lineage>
        <taxon>Eukaryota</taxon>
        <taxon>Fungi</taxon>
        <taxon>Dikarya</taxon>
        <taxon>Ascomycota</taxon>
        <taxon>Pezizomycotina</taxon>
        <taxon>Leotiomycetes</taxon>
        <taxon>Erysiphales</taxon>
        <taxon>Erysiphaceae</taxon>
        <taxon>Blumeria</taxon>
        <taxon>Blumeria hordei</taxon>
    </lineage>
</organism>
<dbReference type="AlphaFoldDB" id="N1JD61"/>
<protein>
    <submittedName>
        <fullName evidence="3">Putatitive cytidine deaminase</fullName>
    </submittedName>
</protein>
<dbReference type="PANTHER" id="PTHR11644:SF2">
    <property type="entry name" value="CYTIDINE DEAMINASE"/>
    <property type="match status" value="1"/>
</dbReference>
<evidence type="ECO:0000313" key="4">
    <source>
        <dbReference type="Proteomes" id="UP000015441"/>
    </source>
</evidence>
<proteinExistence type="inferred from homology"/>
<dbReference type="PANTHER" id="PTHR11644">
    <property type="entry name" value="CYTIDINE DEAMINASE"/>
    <property type="match status" value="1"/>
</dbReference>
<dbReference type="InterPro" id="IPR050202">
    <property type="entry name" value="Cyt/Deoxycyt_deaminase"/>
</dbReference>
<sequence length="259" mass="28241">MLTSRLPTEASGPPVLYVPASHALFHAQYPAITPAVLETLRTRCAAAWTRAYCCYSHFRVGATLLSAAGSYFDGANIENASLPLGICAERVALFTAIFATRGSDGSGPARFIALALAADCETPRRPLPATDWANLMVVCCWTYSLREFCSLDMPILMFNKDGHFLVQSLEQVRASDDGQISPLPTRHERVQQKGEEIGVRMKLTGCTIYLAIALLLWARSTRPSLCVSSRGVIADMIDQTNALVKLAALNPYFVSHLES</sequence>
<feature type="domain" description="CMP/dCMP-type deaminase" evidence="2">
    <location>
        <begin position="35"/>
        <end position="168"/>
    </location>
</feature>
<dbReference type="InParanoid" id="N1JD61"/>
<comment type="similarity">
    <text evidence="1">Belongs to the cytidine and deoxycytidylate deaminase family.</text>
</comment>
<keyword evidence="4" id="KW-1185">Reference proteome</keyword>
<reference evidence="3 4" key="1">
    <citation type="journal article" date="2010" name="Science">
        <title>Genome expansion and gene loss in powdery mildew fungi reveal tradeoffs in extreme parasitism.</title>
        <authorList>
            <person name="Spanu P.D."/>
            <person name="Abbott J.C."/>
            <person name="Amselem J."/>
            <person name="Burgis T.A."/>
            <person name="Soanes D.M."/>
            <person name="Stueber K."/>
            <person name="Ver Loren van Themaat E."/>
            <person name="Brown J.K.M."/>
            <person name="Butcher S.A."/>
            <person name="Gurr S.J."/>
            <person name="Lebrun M.-H."/>
            <person name="Ridout C.J."/>
            <person name="Schulze-Lefert P."/>
            <person name="Talbot N.J."/>
            <person name="Ahmadinejad N."/>
            <person name="Ametz C."/>
            <person name="Barton G.R."/>
            <person name="Benjdia M."/>
            <person name="Bidzinski P."/>
            <person name="Bindschedler L.V."/>
            <person name="Both M."/>
            <person name="Brewer M.T."/>
            <person name="Cadle-Davidson L."/>
            <person name="Cadle-Davidson M.M."/>
            <person name="Collemare J."/>
            <person name="Cramer R."/>
            <person name="Frenkel O."/>
            <person name="Godfrey D."/>
            <person name="Harriman J."/>
            <person name="Hoede C."/>
            <person name="King B.C."/>
            <person name="Klages S."/>
            <person name="Kleemann J."/>
            <person name="Knoll D."/>
            <person name="Koti P.S."/>
            <person name="Kreplak J."/>
            <person name="Lopez-Ruiz F.J."/>
            <person name="Lu X."/>
            <person name="Maekawa T."/>
            <person name="Mahanil S."/>
            <person name="Micali C."/>
            <person name="Milgroom M.G."/>
            <person name="Montana G."/>
            <person name="Noir S."/>
            <person name="O'Connell R.J."/>
            <person name="Oberhaensli S."/>
            <person name="Parlange F."/>
            <person name="Pedersen C."/>
            <person name="Quesneville H."/>
            <person name="Reinhardt R."/>
            <person name="Rott M."/>
            <person name="Sacristan S."/>
            <person name="Schmidt S.M."/>
            <person name="Schoen M."/>
            <person name="Skamnioti P."/>
            <person name="Sommer H."/>
            <person name="Stephens A."/>
            <person name="Takahara H."/>
            <person name="Thordal-Christensen H."/>
            <person name="Vigouroux M."/>
            <person name="Wessling R."/>
            <person name="Wicker T."/>
            <person name="Panstruga R."/>
        </authorList>
    </citation>
    <scope>NUCLEOTIDE SEQUENCE [LARGE SCALE GENOMIC DNA]</scope>
    <source>
        <strain evidence="3">DH14</strain>
    </source>
</reference>
<dbReference type="Proteomes" id="UP000015441">
    <property type="component" value="Unassembled WGS sequence"/>
</dbReference>
<dbReference type="HOGENOM" id="CLU_1073585_0_0_1"/>
<dbReference type="GO" id="GO:0055086">
    <property type="term" value="P:nucleobase-containing small molecule metabolic process"/>
    <property type="evidence" value="ECO:0007669"/>
    <property type="project" value="UniProtKB-ARBA"/>
</dbReference>
<dbReference type="GO" id="GO:0005829">
    <property type="term" value="C:cytosol"/>
    <property type="evidence" value="ECO:0007669"/>
    <property type="project" value="TreeGrafter"/>
</dbReference>
<dbReference type="Pfam" id="PF00383">
    <property type="entry name" value="dCMP_cyt_deam_1"/>
    <property type="match status" value="1"/>
</dbReference>
<accession>N1JD61</accession>
<dbReference type="GO" id="GO:0004126">
    <property type="term" value="F:cytidine deaminase activity"/>
    <property type="evidence" value="ECO:0007669"/>
    <property type="project" value="UniProtKB-ARBA"/>
</dbReference>
<dbReference type="Gene3D" id="3.40.140.10">
    <property type="entry name" value="Cytidine Deaminase, domain 2"/>
    <property type="match status" value="1"/>
</dbReference>
<dbReference type="eggNOG" id="KOG0833">
    <property type="taxonomic scope" value="Eukaryota"/>
</dbReference>
<gene>
    <name evidence="3" type="ORF">BGHDH14_bghG004848000002001</name>
</gene>
<evidence type="ECO:0000313" key="3">
    <source>
        <dbReference type="EMBL" id="CCU81117.1"/>
    </source>
</evidence>
<dbReference type="GO" id="GO:0072527">
    <property type="term" value="P:pyrimidine-containing compound metabolic process"/>
    <property type="evidence" value="ECO:0007669"/>
    <property type="project" value="UniProtKB-ARBA"/>
</dbReference>
<evidence type="ECO:0000256" key="1">
    <source>
        <dbReference type="ARBA" id="ARBA00006576"/>
    </source>
</evidence>
<dbReference type="SUPFAM" id="SSF53927">
    <property type="entry name" value="Cytidine deaminase-like"/>
    <property type="match status" value="1"/>
</dbReference>
<dbReference type="InterPro" id="IPR002125">
    <property type="entry name" value="CMP_dCMP_dom"/>
</dbReference>
<evidence type="ECO:0000259" key="2">
    <source>
        <dbReference type="PROSITE" id="PS51747"/>
    </source>
</evidence>
<comment type="caution">
    <text evidence="3">The sequence shown here is derived from an EMBL/GenBank/DDBJ whole genome shotgun (WGS) entry which is preliminary data.</text>
</comment>
<dbReference type="InterPro" id="IPR016193">
    <property type="entry name" value="Cytidine_deaminase-like"/>
</dbReference>
<dbReference type="STRING" id="546991.N1JD61"/>
<dbReference type="PROSITE" id="PS51747">
    <property type="entry name" value="CYT_DCMP_DEAMINASES_2"/>
    <property type="match status" value="1"/>
</dbReference>
<dbReference type="EMBL" id="CAUH01004848">
    <property type="protein sequence ID" value="CCU81117.1"/>
    <property type="molecule type" value="Genomic_DNA"/>
</dbReference>
<dbReference type="GO" id="GO:0008270">
    <property type="term" value="F:zinc ion binding"/>
    <property type="evidence" value="ECO:0007669"/>
    <property type="project" value="TreeGrafter"/>
</dbReference>